<reference evidence="2 3" key="1">
    <citation type="submission" date="2021-01" db="EMBL/GenBank/DDBJ databases">
        <title>Genomic Encyclopedia of Type Strains, Phase IV (KMG-IV): sequencing the most valuable type-strain genomes for metagenomic binning, comparative biology and taxonomic classification.</title>
        <authorList>
            <person name="Goeker M."/>
        </authorList>
    </citation>
    <scope>NUCLEOTIDE SEQUENCE [LARGE SCALE GENOMIC DNA]</scope>
    <source>
        <strain evidence="2 3">DSM 24436</strain>
    </source>
</reference>
<proteinExistence type="predicted"/>
<dbReference type="RefSeq" id="WP_204663266.1">
    <property type="nucleotide sequence ID" value="NZ_JAFBDT010000006.1"/>
</dbReference>
<comment type="caution">
    <text evidence="2">The sequence shown here is derived from an EMBL/GenBank/DDBJ whole genome shotgun (WGS) entry which is preliminary data.</text>
</comment>
<dbReference type="EC" id="5.4.3.5" evidence="2"/>
<dbReference type="Gene3D" id="6.10.250.2220">
    <property type="match status" value="1"/>
</dbReference>
<dbReference type="Proteomes" id="UP000767854">
    <property type="component" value="Unassembled WGS sequence"/>
</dbReference>
<dbReference type="EMBL" id="JAFBDT010000006">
    <property type="protein sequence ID" value="MBM7561603.1"/>
    <property type="molecule type" value="Genomic_DNA"/>
</dbReference>
<dbReference type="InterPro" id="IPR015130">
    <property type="entry name" value="Lys-AminoMut_A"/>
</dbReference>
<evidence type="ECO:0000313" key="2">
    <source>
        <dbReference type="EMBL" id="MBM7561603.1"/>
    </source>
</evidence>
<dbReference type="Gene3D" id="1.10.8.1000">
    <property type="entry name" value="Ornithine 4,5 aminomutase S component, alpha subunit-like"/>
    <property type="match status" value="1"/>
</dbReference>
<sequence>MKGFVKRDDDFQERRKHLVDLSDDQLKDKFWALVEEIVDPLLELAEKNTSPSIERSVLLRMGFSSLEAKPLVDGAVDRGLMGHGVGHVVYKVAKEKNLDVRTAGLELIEGKHWDDAVKMFKGGAK</sequence>
<dbReference type="SUPFAM" id="SSF51703">
    <property type="entry name" value="Cobalamin (vitamin B12)-dependent enzymes"/>
    <property type="match status" value="1"/>
</dbReference>
<evidence type="ECO:0000259" key="1">
    <source>
        <dbReference type="Pfam" id="PF16552"/>
    </source>
</evidence>
<feature type="domain" description="D-Lysine 5,6-aminomutase alpha subunit" evidence="1">
    <location>
        <begin position="6"/>
        <end position="120"/>
    </location>
</feature>
<dbReference type="InterPro" id="IPR016176">
    <property type="entry name" value="Cbl-dep_enz_cat"/>
</dbReference>
<organism evidence="2 3">
    <name type="scientific">Fusibacter tunisiensis</name>
    <dbReference type="NCBI Taxonomy" id="1008308"/>
    <lineage>
        <taxon>Bacteria</taxon>
        <taxon>Bacillati</taxon>
        <taxon>Bacillota</taxon>
        <taxon>Clostridia</taxon>
        <taxon>Eubacteriales</taxon>
        <taxon>Eubacteriales Family XII. Incertae Sedis</taxon>
        <taxon>Fusibacter</taxon>
    </lineage>
</organism>
<dbReference type="GO" id="GO:0047831">
    <property type="term" value="F:D-ornithine 4,5-aminomutase activity"/>
    <property type="evidence" value="ECO:0007669"/>
    <property type="project" value="UniProtKB-EC"/>
</dbReference>
<name>A0ABS2MQC9_9FIRM</name>
<protein>
    <submittedName>
        <fullName evidence="2">D-ornithine 4,5-aminomutase subunit alpha</fullName>
        <ecNumber evidence="2">5.4.3.5</ecNumber>
    </submittedName>
</protein>
<evidence type="ECO:0000313" key="3">
    <source>
        <dbReference type="Proteomes" id="UP000767854"/>
    </source>
</evidence>
<dbReference type="Pfam" id="PF16552">
    <property type="entry name" value="OAM_alpha"/>
    <property type="match status" value="1"/>
</dbReference>
<keyword evidence="3" id="KW-1185">Reference proteome</keyword>
<keyword evidence="2" id="KW-0413">Isomerase</keyword>
<accession>A0ABS2MQC9</accession>
<gene>
    <name evidence="2" type="ORF">JOC49_001123</name>
</gene>